<keyword evidence="3 9" id="KW-1133">Transmembrane helix</keyword>
<comment type="subcellular location">
    <subcellularLocation>
        <location evidence="6">Nucleus outer membrane</location>
        <topology evidence="6">Single-pass type IV membrane protein</topology>
    </subcellularLocation>
</comment>
<keyword evidence="11" id="KW-1185">Reference proteome</keyword>
<dbReference type="SMART" id="SM01249">
    <property type="entry name" value="KASH"/>
    <property type="match status" value="1"/>
</dbReference>
<evidence type="ECO:0000256" key="8">
    <source>
        <dbReference type="SAM" id="MobiDB-lite"/>
    </source>
</evidence>
<evidence type="ECO:0000256" key="3">
    <source>
        <dbReference type="ARBA" id="ARBA00022989"/>
    </source>
</evidence>
<dbReference type="InParanoid" id="A0A6P8S4W1"/>
<gene>
    <name evidence="12" type="primary">LOC117365935</name>
</gene>
<dbReference type="GO" id="GO:0034993">
    <property type="term" value="C:meiotic nuclear membrane microtubule tethering complex"/>
    <property type="evidence" value="ECO:0007669"/>
    <property type="project" value="InterPro"/>
</dbReference>
<dbReference type="Gene3D" id="1.20.58.60">
    <property type="match status" value="1"/>
</dbReference>
<evidence type="ECO:0000256" key="4">
    <source>
        <dbReference type="ARBA" id="ARBA00023136"/>
    </source>
</evidence>
<accession>A0A6P8S4W1</accession>
<dbReference type="PANTHER" id="PTHR21640:SF1">
    <property type="entry name" value="NESPRIN-4"/>
    <property type="match status" value="1"/>
</dbReference>
<dbReference type="Proteomes" id="UP000515159">
    <property type="component" value="Chromosome 8"/>
</dbReference>
<evidence type="ECO:0000259" key="10">
    <source>
        <dbReference type="PROSITE" id="PS51049"/>
    </source>
</evidence>
<evidence type="ECO:0000256" key="2">
    <source>
        <dbReference type="ARBA" id="ARBA00022692"/>
    </source>
</evidence>
<dbReference type="GeneID" id="117365935"/>
<dbReference type="InterPro" id="IPR018159">
    <property type="entry name" value="Spectrin/alpha-actinin"/>
</dbReference>
<evidence type="ECO:0000256" key="5">
    <source>
        <dbReference type="ARBA" id="ARBA00023242"/>
    </source>
</evidence>
<dbReference type="InterPro" id="IPR012315">
    <property type="entry name" value="KASH"/>
</dbReference>
<dbReference type="RefSeq" id="XP_033812787.1">
    <property type="nucleotide sequence ID" value="XM_033956896.1"/>
</dbReference>
<evidence type="ECO:0000313" key="12">
    <source>
        <dbReference type="RefSeq" id="XP_033812787.1"/>
    </source>
</evidence>
<dbReference type="PANTHER" id="PTHR21640">
    <property type="match status" value="1"/>
</dbReference>
<name>A0A6P8S4W1_GEOSA</name>
<feature type="domain" description="KASH" evidence="10">
    <location>
        <begin position="585"/>
        <end position="642"/>
    </location>
</feature>
<sequence>MSPAAGTSGHLTMDQAWSDPTWDPLGSLEMDECNVCTASVEKRIRMQQAWQLWKAFMDTFHQYEDWLKSAEQKAAFPKSSHVLYTDAKEELKKFEVLHRQVQERLGQLESLNRQYWRLVTKGIPVDSKPYGTGLKARLRAMAQESNQRWDTLQKQISAVHRRLKHFVSQREEFECEREHIKMCLTEMDLRLTDVQHFSSGNSLQKMKELQTFQQHVQSSAERVDWLLVLGERLIQRSEPQDAACLEEELQEVSGYCQEVFNRVSCFQRKLISIRLVFEDERLSDRDSDLESGCSSDLEQDENQERMWGGVEYFNKGLHSSPQHSVKDPELRAAPARSGSMDLEWDPSVDVGGSTSHDEDDSSYFSTGTGKSGIWLWEEASRQRSNHCRQHPTSSPICARSKADAEVELQVLLDSVEICDERSDDRLRRSSRETIPCLSVGPLDSHRNEECPKNLPHEPGACCQAEHFTFDQERIESWLGQTRLEQRREVLRSQLAISQGSTQPDYCCPISPEGAELTLVQKCSNSYCHRRKNSSPRQLVPKPRPKQKLARKWKAGGTKEVTIAIEKGDSPLSFSPTEEELLALKRPHLFWLKTLDPKLVLLFLLLVALLLLLSLRETPCYKANHYAWSLHLMLKYINGPPPT</sequence>
<evidence type="ECO:0000256" key="9">
    <source>
        <dbReference type="SAM" id="Phobius"/>
    </source>
</evidence>
<feature type="transmembrane region" description="Helical" evidence="9">
    <location>
        <begin position="598"/>
        <end position="614"/>
    </location>
</feature>
<dbReference type="SMART" id="SM00150">
    <property type="entry name" value="SPEC"/>
    <property type="match status" value="2"/>
</dbReference>
<feature type="topological domain" description="Perinuclear space" evidence="7">
    <location>
        <begin position="615"/>
        <end position="642"/>
    </location>
</feature>
<reference evidence="12" key="1">
    <citation type="submission" date="2025-08" db="UniProtKB">
        <authorList>
            <consortium name="RefSeq"/>
        </authorList>
    </citation>
    <scope>IDENTIFICATION</scope>
</reference>
<evidence type="ECO:0000256" key="1">
    <source>
        <dbReference type="ARBA" id="ARBA00008619"/>
    </source>
</evidence>
<keyword evidence="2 7" id="KW-0812">Transmembrane</keyword>
<protein>
    <submittedName>
        <fullName evidence="12">Nesprin-2-like isoform X1</fullName>
    </submittedName>
</protein>
<proteinExistence type="inferred from homology"/>
<dbReference type="AlphaFoldDB" id="A0A6P8S4W1"/>
<dbReference type="KEGG" id="gsh:117365935"/>
<dbReference type="CDD" id="cd00176">
    <property type="entry name" value="SPEC"/>
    <property type="match status" value="1"/>
</dbReference>
<keyword evidence="4 7" id="KW-0472">Membrane</keyword>
<dbReference type="SUPFAM" id="SSF46966">
    <property type="entry name" value="Spectrin repeat"/>
    <property type="match status" value="2"/>
</dbReference>
<evidence type="ECO:0000313" key="11">
    <source>
        <dbReference type="Proteomes" id="UP000515159"/>
    </source>
</evidence>
<dbReference type="InterPro" id="IPR030268">
    <property type="entry name" value="SYNE4"/>
</dbReference>
<dbReference type="GO" id="GO:0005640">
    <property type="term" value="C:nuclear outer membrane"/>
    <property type="evidence" value="ECO:0007669"/>
    <property type="project" value="UniProtKB-SubCell"/>
</dbReference>
<feature type="region of interest" description="Disordered" evidence="8">
    <location>
        <begin position="318"/>
        <end position="366"/>
    </location>
</feature>
<comment type="similarity">
    <text evidence="1">Belongs to the nesprin family.</text>
</comment>
<evidence type="ECO:0000256" key="6">
    <source>
        <dbReference type="ARBA" id="ARBA00046312"/>
    </source>
</evidence>
<keyword evidence="5" id="KW-0539">Nucleus</keyword>
<dbReference type="Pfam" id="PF10541">
    <property type="entry name" value="KASH"/>
    <property type="match status" value="1"/>
</dbReference>
<evidence type="ECO:0000256" key="7">
    <source>
        <dbReference type="PROSITE-ProRule" id="PRU00385"/>
    </source>
</evidence>
<dbReference type="PROSITE" id="PS51049">
    <property type="entry name" value="KASH"/>
    <property type="match status" value="1"/>
</dbReference>
<organism evidence="11 12">
    <name type="scientific">Geotrypetes seraphini</name>
    <name type="common">Gaboon caecilian</name>
    <name type="synonym">Caecilia seraphini</name>
    <dbReference type="NCBI Taxonomy" id="260995"/>
    <lineage>
        <taxon>Eukaryota</taxon>
        <taxon>Metazoa</taxon>
        <taxon>Chordata</taxon>
        <taxon>Craniata</taxon>
        <taxon>Vertebrata</taxon>
        <taxon>Euteleostomi</taxon>
        <taxon>Amphibia</taxon>
        <taxon>Gymnophiona</taxon>
        <taxon>Geotrypetes</taxon>
    </lineage>
</organism>
<feature type="topological domain" description="Cytoplasmic" evidence="7">
    <location>
        <begin position="1"/>
        <end position="593"/>
    </location>
</feature>
<dbReference type="OrthoDB" id="18853at2759"/>